<dbReference type="OrthoDB" id="25137at2759"/>
<evidence type="ECO:0000256" key="1">
    <source>
        <dbReference type="SAM" id="Phobius"/>
    </source>
</evidence>
<evidence type="ECO:0000313" key="2">
    <source>
        <dbReference type="EMBL" id="ELP91698.1"/>
    </source>
</evidence>
<feature type="transmembrane region" description="Helical" evidence="1">
    <location>
        <begin position="7"/>
        <end position="26"/>
    </location>
</feature>
<keyword evidence="1" id="KW-0812">Transmembrane</keyword>
<keyword evidence="1" id="KW-0472">Membrane</keyword>
<dbReference type="Proteomes" id="UP000014680">
    <property type="component" value="Unassembled WGS sequence"/>
</dbReference>
<dbReference type="GeneID" id="14890679"/>
<keyword evidence="1" id="KW-1133">Transmembrane helix</keyword>
<dbReference type="KEGG" id="eiv:EIN_413660"/>
<accession>L7FNA2</accession>
<proteinExistence type="predicted"/>
<sequence length="367" mass="43351">MRCSIQIIVPYVFLFFILFYLCFFLHTNGRHRFVYEEILNNQSTVIAPQQNNPSFPIPVGVFHQPEFHNKIIDLRTFNYEGKCREPFQYQQNNKRDLWLTAVGFKNHGYWLNNKNEILLSYALANSTIPNADRVLLLMPGIHINNFVELTESYGIRVVNATLPRIYNIEKCQDASKRMFAFHDFVLHNREKYDRILISDHRDVFIFADFFETFSKEELVFTAECGRYKDWCLDFNSGPDAYRWMAHTYGVNAANEYRKNNSIYINVGTIFGGTGRILKYLDLMVKSLVPAKWDAWGHDQTVHDFVFYSYFFQRENVTMERCSQRFCFLEKKPMGYDAKNKTLMNIYTGCAPVMRHKVPQIYTGKNKK</sequence>
<dbReference type="RefSeq" id="XP_004258469.1">
    <property type="nucleotide sequence ID" value="XM_004258421.1"/>
</dbReference>
<gene>
    <name evidence="2" type="ORF">EIN_413660</name>
</gene>
<dbReference type="VEuPathDB" id="AmoebaDB:EIN_413660"/>
<name>L7FNA2_ENTIV</name>
<dbReference type="EMBL" id="KB206451">
    <property type="protein sequence ID" value="ELP91698.1"/>
    <property type="molecule type" value="Genomic_DNA"/>
</dbReference>
<dbReference type="AlphaFoldDB" id="L7FNA2"/>
<keyword evidence="3" id="KW-1185">Reference proteome</keyword>
<organism evidence="2 3">
    <name type="scientific">Entamoeba invadens IP1</name>
    <dbReference type="NCBI Taxonomy" id="370355"/>
    <lineage>
        <taxon>Eukaryota</taxon>
        <taxon>Amoebozoa</taxon>
        <taxon>Evosea</taxon>
        <taxon>Archamoebae</taxon>
        <taxon>Mastigamoebida</taxon>
        <taxon>Entamoebidae</taxon>
        <taxon>Entamoeba</taxon>
    </lineage>
</organism>
<evidence type="ECO:0000313" key="3">
    <source>
        <dbReference type="Proteomes" id="UP000014680"/>
    </source>
</evidence>
<protein>
    <submittedName>
        <fullName evidence="2">Uncharacterized protein</fullName>
    </submittedName>
</protein>
<reference evidence="2 3" key="1">
    <citation type="submission" date="2012-10" db="EMBL/GenBank/DDBJ databases">
        <authorList>
            <person name="Zafar N."/>
            <person name="Inman J."/>
            <person name="Hall N."/>
            <person name="Lorenzi H."/>
            <person name="Caler E."/>
        </authorList>
    </citation>
    <scope>NUCLEOTIDE SEQUENCE [LARGE SCALE GENOMIC DNA]</scope>
    <source>
        <strain evidence="2 3">IP1</strain>
    </source>
</reference>